<dbReference type="EMBL" id="ATHO01000018">
    <property type="protein sequence ID" value="EQB12297.1"/>
    <property type="molecule type" value="Genomic_DNA"/>
</dbReference>
<dbReference type="Pfam" id="PF06057">
    <property type="entry name" value="VirJ"/>
    <property type="match status" value="1"/>
</dbReference>
<keyword evidence="3" id="KW-1185">Reference proteome</keyword>
<dbReference type="AlphaFoldDB" id="T0HH13"/>
<evidence type="ECO:0000313" key="2">
    <source>
        <dbReference type="EMBL" id="EQB12297.1"/>
    </source>
</evidence>
<dbReference type="InterPro" id="IPR010333">
    <property type="entry name" value="VirJ"/>
</dbReference>
<dbReference type="PATRIC" id="fig|1329909.3.peg.512"/>
<dbReference type="Proteomes" id="UP000015525">
    <property type="component" value="Unassembled WGS sequence"/>
</dbReference>
<reference evidence="2 3" key="1">
    <citation type="journal article" date="2013" name="Genome Announc.">
        <title>Draft Genome Sequence of Sphingobium quisquiliarum Strain P25T, a Novel Hexachlorocyclohexane (HCH)-Degrading Bacterium Isolated from an HCH Dumpsite.</title>
        <authorList>
            <person name="Kumar Singh A."/>
            <person name="Sangwan N."/>
            <person name="Sharma A."/>
            <person name="Gupta V."/>
            <person name="Khurana J.P."/>
            <person name="Lal R."/>
        </authorList>
    </citation>
    <scope>NUCLEOTIDE SEQUENCE [LARGE SCALE GENOMIC DNA]</scope>
    <source>
        <strain evidence="2 3">P25</strain>
    </source>
</reference>
<dbReference type="SUPFAM" id="SSF53474">
    <property type="entry name" value="alpha/beta-Hydrolases"/>
    <property type="match status" value="1"/>
</dbReference>
<dbReference type="ESTHER" id="sphpi-a0a031jfd9">
    <property type="family name" value="VirJ"/>
</dbReference>
<evidence type="ECO:0000259" key="1">
    <source>
        <dbReference type="Pfam" id="PF06057"/>
    </source>
</evidence>
<protein>
    <recommendedName>
        <fullName evidence="1">Bacterial virulence domain-containing protein</fullName>
    </recommendedName>
</protein>
<accession>T0HH13</accession>
<name>T0HH13_9SPHN</name>
<comment type="caution">
    <text evidence="2">The sequence shown here is derived from an EMBL/GenBank/DDBJ whole genome shotgun (WGS) entry which is preliminary data.</text>
</comment>
<dbReference type="InterPro" id="IPR029058">
    <property type="entry name" value="AB_hydrolase_fold"/>
</dbReference>
<gene>
    <name evidence="2" type="ORF">L288_02735</name>
</gene>
<dbReference type="RefSeq" id="WP_021236863.1">
    <property type="nucleotide sequence ID" value="NZ_ATHO01000018.1"/>
</dbReference>
<sequence length="239" mass="25413">MTKVVRGLLGLAAAMLAAFWYIGYIGGPLFGVLPARAMPQHPRAVALYLSGDMGFHAGLGPDIAERLNRRGISIVTGNSLHFFRTRRTPEETGAMIAEGLRRAIRLDPGAPLLLLGQSFGADVIAPSLPYVPTALRKRIAFVGLVVPGATREWRASPSEIFSIGEPEENAVTAARRLSWTPLLCLYGREEQASLCPALGQNNATVIGLPGGHELNDDADAASAAILHAMDRALSRAGRA</sequence>
<dbReference type="Gene3D" id="3.40.50.1820">
    <property type="entry name" value="alpha/beta hydrolase"/>
    <property type="match status" value="1"/>
</dbReference>
<organism evidence="2 3">
    <name type="scientific">Sphingobium quisquiliarum P25</name>
    <dbReference type="NCBI Taxonomy" id="1329909"/>
    <lineage>
        <taxon>Bacteria</taxon>
        <taxon>Pseudomonadati</taxon>
        <taxon>Pseudomonadota</taxon>
        <taxon>Alphaproteobacteria</taxon>
        <taxon>Sphingomonadales</taxon>
        <taxon>Sphingomonadaceae</taxon>
        <taxon>Sphingobium</taxon>
    </lineage>
</organism>
<feature type="domain" description="Bacterial virulence" evidence="1">
    <location>
        <begin position="45"/>
        <end position="232"/>
    </location>
</feature>
<evidence type="ECO:0000313" key="3">
    <source>
        <dbReference type="Proteomes" id="UP000015525"/>
    </source>
</evidence>
<proteinExistence type="predicted"/>